<protein>
    <submittedName>
        <fullName evidence="4">Acyl CoA:acetate/3-ketoacid CoA transferase</fullName>
    </submittedName>
</protein>
<evidence type="ECO:0000256" key="2">
    <source>
        <dbReference type="ARBA" id="ARBA00022679"/>
    </source>
</evidence>
<comment type="similarity">
    <text evidence="1 3">Belongs to the 3-oxoacid CoA-transferase family.</text>
</comment>
<dbReference type="InterPro" id="IPR004165">
    <property type="entry name" value="CoA_trans_fam_I"/>
</dbReference>
<proteinExistence type="inferred from homology"/>
<keyword evidence="2 3" id="KW-0808">Transferase</keyword>
<dbReference type="PANTHER" id="PTHR43293:SF1">
    <property type="entry name" value="ACETATE COA-TRANSFERASE YDIF"/>
    <property type="match status" value="1"/>
</dbReference>
<evidence type="ECO:0000256" key="1">
    <source>
        <dbReference type="ARBA" id="ARBA00007154"/>
    </source>
</evidence>
<name>A0ABV1DDG2_9FIRM</name>
<evidence type="ECO:0000256" key="3">
    <source>
        <dbReference type="PIRNR" id="PIRNR000858"/>
    </source>
</evidence>
<gene>
    <name evidence="4" type="ORF">WMQ36_22825</name>
</gene>
<dbReference type="RefSeq" id="WP_008717322.1">
    <property type="nucleotide sequence ID" value="NZ_JBBMFM010000128.1"/>
</dbReference>
<sequence>MSKFMSAKEAVKLIKDGDSIAVSGNGGGIMEPDALFEALEDRFLDEGSPGNLTLTHSAGIGDKDRGGISRFAYEGMVKRVVGGHWGWSPKMQQMANDNKIEAYNLPQGIIALQYREIAAKRVGVVTQTGLKTFVDPRVSGGKLNDVTKEDLVELVTMDGQEWLRYKTYPVTVALIRGSIGDEEGNISLAYEPAYLEALAIAQAVHNCGGIVICQVKYAAKAGSLDPKDVRIPGILVDAVVVHPGQMQTIEGEYDPALTGDVRMPVESMVPMPLDQRKVVARRAAMELSKGSVINLGFGMPDGVARVAAEEGIEGYVKMTIEQGIIGGVPAGGAIFGVAYNSESMIDGPSQFDFYSGGGLDMTCLGLAQADSHGNVNVSRFGPTIAGCGGFIDISQTAKKCVFCGTFTAGGLKTEIKDGKLEILQEGKHKKFLKDVEHITFSGDYARETGQSVLYVTERAVFEMTEEGLVLKEIAPGVNLEKDILGQMDFVPLMPREPQLMDERIFMTGPMGLDR</sequence>
<dbReference type="Pfam" id="PF01144">
    <property type="entry name" value="CoA_trans"/>
    <property type="match status" value="1"/>
</dbReference>
<dbReference type="SUPFAM" id="SSF100950">
    <property type="entry name" value="NagB/RpiA/CoA transferase-like"/>
    <property type="match status" value="2"/>
</dbReference>
<organism evidence="4 5">
    <name type="scientific">Enterocloster hominis</name>
    <name type="common">ex Hitch et al. 2024</name>
    <dbReference type="NCBI Taxonomy" id="1917870"/>
    <lineage>
        <taxon>Bacteria</taxon>
        <taxon>Bacillati</taxon>
        <taxon>Bacillota</taxon>
        <taxon>Clostridia</taxon>
        <taxon>Lachnospirales</taxon>
        <taxon>Lachnospiraceae</taxon>
        <taxon>Enterocloster</taxon>
    </lineage>
</organism>
<dbReference type="InterPro" id="IPR037171">
    <property type="entry name" value="NagB/RpiA_transferase-like"/>
</dbReference>
<dbReference type="SMART" id="SM00882">
    <property type="entry name" value="CoA_trans"/>
    <property type="match status" value="1"/>
</dbReference>
<dbReference type="PANTHER" id="PTHR43293">
    <property type="entry name" value="ACETATE COA-TRANSFERASE YDIF"/>
    <property type="match status" value="1"/>
</dbReference>
<evidence type="ECO:0000313" key="5">
    <source>
        <dbReference type="Proteomes" id="UP001454086"/>
    </source>
</evidence>
<reference evidence="4 5" key="1">
    <citation type="submission" date="2024-03" db="EMBL/GenBank/DDBJ databases">
        <title>Human intestinal bacterial collection.</title>
        <authorList>
            <person name="Pauvert C."/>
            <person name="Hitch T.C.A."/>
            <person name="Clavel T."/>
        </authorList>
    </citation>
    <scope>NUCLEOTIDE SEQUENCE [LARGE SCALE GENOMIC DNA]</scope>
    <source>
        <strain evidence="4 5">CLA-SR-H021</strain>
    </source>
</reference>
<dbReference type="InterPro" id="IPR014388">
    <property type="entry name" value="3-oxoacid_CoA-transferase"/>
</dbReference>
<keyword evidence="5" id="KW-1185">Reference proteome</keyword>
<comment type="caution">
    <text evidence="4">The sequence shown here is derived from an EMBL/GenBank/DDBJ whole genome shotgun (WGS) entry which is preliminary data.</text>
</comment>
<evidence type="ECO:0000313" key="4">
    <source>
        <dbReference type="EMBL" id="MEQ2427801.1"/>
    </source>
</evidence>
<dbReference type="Gene3D" id="3.40.1080.10">
    <property type="entry name" value="Glutaconate Coenzyme A-transferase"/>
    <property type="match status" value="2"/>
</dbReference>
<dbReference type="Proteomes" id="UP001454086">
    <property type="component" value="Unassembled WGS sequence"/>
</dbReference>
<dbReference type="GO" id="GO:0016740">
    <property type="term" value="F:transferase activity"/>
    <property type="evidence" value="ECO:0007669"/>
    <property type="project" value="UniProtKB-KW"/>
</dbReference>
<dbReference type="PIRSF" id="PIRSF000858">
    <property type="entry name" value="SCOT-t"/>
    <property type="match status" value="1"/>
</dbReference>
<dbReference type="EMBL" id="JBBMFM010000128">
    <property type="protein sequence ID" value="MEQ2427801.1"/>
    <property type="molecule type" value="Genomic_DNA"/>
</dbReference>
<accession>A0ABV1DDG2</accession>